<accession>A0A518AU78</accession>
<dbReference type="PANTHER" id="PTHR43245">
    <property type="entry name" value="BIFUNCTIONAL POLYMYXIN RESISTANCE PROTEIN ARNA"/>
    <property type="match status" value="1"/>
</dbReference>
<dbReference type="InterPro" id="IPR036291">
    <property type="entry name" value="NAD(P)-bd_dom_sf"/>
</dbReference>
<evidence type="ECO:0000256" key="2">
    <source>
        <dbReference type="ARBA" id="ARBA00023002"/>
    </source>
</evidence>
<dbReference type="SUPFAM" id="SSF51735">
    <property type="entry name" value="NAD(P)-binding Rossmann-fold domains"/>
    <property type="match status" value="1"/>
</dbReference>
<dbReference type="Proteomes" id="UP000315750">
    <property type="component" value="Chromosome"/>
</dbReference>
<dbReference type="GO" id="GO:0016853">
    <property type="term" value="F:isomerase activity"/>
    <property type="evidence" value="ECO:0007669"/>
    <property type="project" value="UniProtKB-KW"/>
</dbReference>
<dbReference type="AlphaFoldDB" id="A0A518AU78"/>
<dbReference type="OrthoDB" id="9811743at2"/>
<evidence type="ECO:0000256" key="1">
    <source>
        <dbReference type="ARBA" id="ARBA00009219"/>
    </source>
</evidence>
<dbReference type="Pfam" id="PF01073">
    <property type="entry name" value="3Beta_HSD"/>
    <property type="match status" value="1"/>
</dbReference>
<dbReference type="Gene3D" id="3.40.50.720">
    <property type="entry name" value="NAD(P)-binding Rossmann-like Domain"/>
    <property type="match status" value="1"/>
</dbReference>
<feature type="domain" description="3-beta hydroxysteroid dehydrogenase/isomerase" evidence="3">
    <location>
        <begin position="4"/>
        <end position="252"/>
    </location>
</feature>
<name>A0A518AU78_9BACT</name>
<dbReference type="RefSeq" id="WP_145249985.1">
    <property type="nucleotide sequence ID" value="NZ_CP036278.1"/>
</dbReference>
<dbReference type="EMBL" id="CP036278">
    <property type="protein sequence ID" value="QDU58273.1"/>
    <property type="molecule type" value="Genomic_DNA"/>
</dbReference>
<comment type="similarity">
    <text evidence="1">Belongs to the 3-beta-HSD family.</text>
</comment>
<dbReference type="PANTHER" id="PTHR43245:SF51">
    <property type="entry name" value="SHORT CHAIN DEHYDROGENASE_REDUCTASE FAMILY 42E, MEMBER 2"/>
    <property type="match status" value="1"/>
</dbReference>
<keyword evidence="5" id="KW-1185">Reference proteome</keyword>
<gene>
    <name evidence="4" type="ORF">Pan181_45060</name>
</gene>
<dbReference type="GO" id="GO:0016616">
    <property type="term" value="F:oxidoreductase activity, acting on the CH-OH group of donors, NAD or NADP as acceptor"/>
    <property type="evidence" value="ECO:0007669"/>
    <property type="project" value="InterPro"/>
</dbReference>
<evidence type="ECO:0000313" key="4">
    <source>
        <dbReference type="EMBL" id="QDU58273.1"/>
    </source>
</evidence>
<dbReference type="InterPro" id="IPR002225">
    <property type="entry name" value="3Beta_OHSteriod_DH/Estase"/>
</dbReference>
<sequence>MRYLVTGPGGFLGRYIVEQLLARGDSVRGFARGEYPELSALGVEMHRGDLGNLADVTKACEGIDCVIHVASKVGVWGRWFDYFRSNIHGTMNVLAACKQQGIERLVFTSSPSVAFAGRDQQGVDESTPYPVRWLSHYPHSKAIAEEMVLTANGEAVAGDRVLRTCALRPHLVWGPRDHHLTARLIERARTGQLRRVGKGTNLVDCIYVENAAEAHLQAADALALPDSPVAGKAYFLSQGEPVNCWDWVDEILALADLPPVEKSVSRRAAYWVGAAMEFGYWATRQFEREPRMMRFLALQLSTHHWYDISAARQDFGYDPTVSTSEGMQRLGDWIQSSDACGMPQPN</sequence>
<proteinExistence type="inferred from homology"/>
<keyword evidence="4" id="KW-0413">Isomerase</keyword>
<dbReference type="KEGG" id="amuc:Pan181_45060"/>
<reference evidence="4 5" key="1">
    <citation type="submission" date="2019-02" db="EMBL/GenBank/DDBJ databases">
        <title>Deep-cultivation of Planctomycetes and their phenomic and genomic characterization uncovers novel biology.</title>
        <authorList>
            <person name="Wiegand S."/>
            <person name="Jogler M."/>
            <person name="Boedeker C."/>
            <person name="Pinto D."/>
            <person name="Vollmers J."/>
            <person name="Rivas-Marin E."/>
            <person name="Kohn T."/>
            <person name="Peeters S.H."/>
            <person name="Heuer A."/>
            <person name="Rast P."/>
            <person name="Oberbeckmann S."/>
            <person name="Bunk B."/>
            <person name="Jeske O."/>
            <person name="Meyerdierks A."/>
            <person name="Storesund J.E."/>
            <person name="Kallscheuer N."/>
            <person name="Luecker S."/>
            <person name="Lage O.M."/>
            <person name="Pohl T."/>
            <person name="Merkel B.J."/>
            <person name="Hornburger P."/>
            <person name="Mueller R.-W."/>
            <person name="Bruemmer F."/>
            <person name="Labrenz M."/>
            <person name="Spormann A.M."/>
            <person name="Op den Camp H."/>
            <person name="Overmann J."/>
            <person name="Amann R."/>
            <person name="Jetten M.S.M."/>
            <person name="Mascher T."/>
            <person name="Medema M.H."/>
            <person name="Devos D.P."/>
            <person name="Kaster A.-K."/>
            <person name="Ovreas L."/>
            <person name="Rohde M."/>
            <person name="Galperin M.Y."/>
            <person name="Jogler C."/>
        </authorList>
    </citation>
    <scope>NUCLEOTIDE SEQUENCE [LARGE SCALE GENOMIC DNA]</scope>
    <source>
        <strain evidence="4 5">Pan181</strain>
    </source>
</reference>
<organism evidence="4 5">
    <name type="scientific">Aeoliella mucimassa</name>
    <dbReference type="NCBI Taxonomy" id="2527972"/>
    <lineage>
        <taxon>Bacteria</taxon>
        <taxon>Pseudomonadati</taxon>
        <taxon>Planctomycetota</taxon>
        <taxon>Planctomycetia</taxon>
        <taxon>Pirellulales</taxon>
        <taxon>Lacipirellulaceae</taxon>
        <taxon>Aeoliella</taxon>
    </lineage>
</organism>
<protein>
    <submittedName>
        <fullName evidence="4">3 beta-hydroxysteroid dehydrogenase/Delta 5--&gt;4-isomerase</fullName>
    </submittedName>
</protein>
<dbReference type="InterPro" id="IPR050177">
    <property type="entry name" value="Lipid_A_modif_metabolic_enz"/>
</dbReference>
<keyword evidence="2" id="KW-0560">Oxidoreductase</keyword>
<evidence type="ECO:0000313" key="5">
    <source>
        <dbReference type="Proteomes" id="UP000315750"/>
    </source>
</evidence>
<dbReference type="GO" id="GO:0006694">
    <property type="term" value="P:steroid biosynthetic process"/>
    <property type="evidence" value="ECO:0007669"/>
    <property type="project" value="InterPro"/>
</dbReference>
<evidence type="ECO:0000259" key="3">
    <source>
        <dbReference type="Pfam" id="PF01073"/>
    </source>
</evidence>